<evidence type="ECO:0000256" key="6">
    <source>
        <dbReference type="SAM" id="Phobius"/>
    </source>
</evidence>
<keyword evidence="8" id="KW-1185">Reference proteome</keyword>
<feature type="transmembrane region" description="Helical" evidence="6">
    <location>
        <begin position="34"/>
        <end position="53"/>
    </location>
</feature>
<protein>
    <submittedName>
        <fullName evidence="7">FUN14 family protein</fullName>
    </submittedName>
</protein>
<dbReference type="eggNOG" id="COG2383">
    <property type="taxonomic scope" value="Bacteria"/>
</dbReference>
<feature type="transmembrane region" description="Helical" evidence="6">
    <location>
        <begin position="81"/>
        <end position="103"/>
    </location>
</feature>
<gene>
    <name evidence="7" type="ordered locus">Mesil_1081</name>
</gene>
<keyword evidence="5 6" id="KW-0472">Membrane</keyword>
<sequence length="106" mass="11609">MDVDWIQPYIGQLTFGGIAGFATGYALKKIGKIVAIAFGLIFIVVQVLAQMGYVSVDWTRVQRDVEPLLKEEQVRSAWDQLVAVLTRNLPFGGAFVAGLVIGLRRG</sequence>
<evidence type="ECO:0000313" key="8">
    <source>
        <dbReference type="Proteomes" id="UP000001916"/>
    </source>
</evidence>
<proteinExistence type="inferred from homology"/>
<evidence type="ECO:0000256" key="2">
    <source>
        <dbReference type="ARBA" id="ARBA00009160"/>
    </source>
</evidence>
<reference evidence="7 8" key="1">
    <citation type="journal article" date="2010" name="Stand. Genomic Sci.">
        <title>Complete genome sequence of Meiothermus silvanus type strain (VI-R2).</title>
        <authorList>
            <person name="Sikorski J."/>
            <person name="Tindall B.J."/>
            <person name="Lowry S."/>
            <person name="Lucas S."/>
            <person name="Nolan M."/>
            <person name="Copeland A."/>
            <person name="Glavina Del Rio T."/>
            <person name="Tice H."/>
            <person name="Cheng J.F."/>
            <person name="Han C."/>
            <person name="Pitluck S."/>
            <person name="Liolios K."/>
            <person name="Ivanova N."/>
            <person name="Mavromatis K."/>
            <person name="Mikhailova N."/>
            <person name="Pati A."/>
            <person name="Goodwin L."/>
            <person name="Chen A."/>
            <person name="Palaniappan K."/>
            <person name="Land M."/>
            <person name="Hauser L."/>
            <person name="Chang Y.J."/>
            <person name="Jeffries C.D."/>
            <person name="Rohde M."/>
            <person name="Goker M."/>
            <person name="Woyke T."/>
            <person name="Bristow J."/>
            <person name="Eisen J.A."/>
            <person name="Markowitz V."/>
            <person name="Hugenholtz P."/>
            <person name="Kyrpides N.C."/>
            <person name="Klenk H.P."/>
            <person name="Lapidus A."/>
        </authorList>
    </citation>
    <scope>NUCLEOTIDE SEQUENCE [LARGE SCALE GENOMIC DNA]</scope>
    <source>
        <strain evidence="8">ATCC 700542 / DSM 9946 / VI-R2</strain>
    </source>
</reference>
<dbReference type="KEGG" id="msv:Mesil_1081"/>
<evidence type="ECO:0000313" key="7">
    <source>
        <dbReference type="EMBL" id="ADH62986.1"/>
    </source>
</evidence>
<dbReference type="RefSeq" id="WP_013157567.1">
    <property type="nucleotide sequence ID" value="NC_014212.1"/>
</dbReference>
<dbReference type="AlphaFoldDB" id="D7BD68"/>
<organism evidence="7 8">
    <name type="scientific">Allomeiothermus silvanus (strain ATCC 700542 / DSM 9946 / NBRC 106475 / NCIMB 13440 / VI-R2)</name>
    <name type="common">Thermus silvanus</name>
    <dbReference type="NCBI Taxonomy" id="526227"/>
    <lineage>
        <taxon>Bacteria</taxon>
        <taxon>Thermotogati</taxon>
        <taxon>Deinococcota</taxon>
        <taxon>Deinococci</taxon>
        <taxon>Thermales</taxon>
        <taxon>Thermaceae</taxon>
        <taxon>Allomeiothermus</taxon>
    </lineage>
</organism>
<name>D7BD68_ALLS1</name>
<evidence type="ECO:0000256" key="3">
    <source>
        <dbReference type="ARBA" id="ARBA00022692"/>
    </source>
</evidence>
<comment type="subcellular location">
    <subcellularLocation>
        <location evidence="1">Membrane</location>
    </subcellularLocation>
</comment>
<evidence type="ECO:0000256" key="5">
    <source>
        <dbReference type="ARBA" id="ARBA00023136"/>
    </source>
</evidence>
<dbReference type="GO" id="GO:0016020">
    <property type="term" value="C:membrane"/>
    <property type="evidence" value="ECO:0007669"/>
    <property type="project" value="UniProtKB-SubCell"/>
</dbReference>
<feature type="transmembrane region" description="Helical" evidence="6">
    <location>
        <begin position="6"/>
        <end position="27"/>
    </location>
</feature>
<dbReference type="Pfam" id="PF04930">
    <property type="entry name" value="FUN14"/>
    <property type="match status" value="1"/>
</dbReference>
<evidence type="ECO:0000256" key="4">
    <source>
        <dbReference type="ARBA" id="ARBA00022989"/>
    </source>
</evidence>
<dbReference type="EMBL" id="CP002042">
    <property type="protein sequence ID" value="ADH62986.1"/>
    <property type="molecule type" value="Genomic_DNA"/>
</dbReference>
<keyword evidence="4 6" id="KW-1133">Transmembrane helix</keyword>
<comment type="similarity">
    <text evidence="2">Belongs to the FUN14 family.</text>
</comment>
<evidence type="ECO:0000256" key="1">
    <source>
        <dbReference type="ARBA" id="ARBA00004370"/>
    </source>
</evidence>
<dbReference type="PANTHER" id="PTHR21346">
    <property type="entry name" value="FUN14 DOMAIN CONTAINING"/>
    <property type="match status" value="1"/>
</dbReference>
<dbReference type="HOGENOM" id="CLU_095425_1_0_0"/>
<accession>D7BD68</accession>
<dbReference type="PANTHER" id="PTHR21346:SF10">
    <property type="entry name" value="TRANSMEMBRANE PROTEIN"/>
    <property type="match status" value="1"/>
</dbReference>
<keyword evidence="3 6" id="KW-0812">Transmembrane</keyword>
<dbReference type="InterPro" id="IPR007014">
    <property type="entry name" value="FUN14"/>
</dbReference>
<dbReference type="Proteomes" id="UP000001916">
    <property type="component" value="Chromosome"/>
</dbReference>
<dbReference type="STRING" id="526227.Mesil_1081"/>